<dbReference type="RefSeq" id="WP_380824123.1">
    <property type="nucleotide sequence ID" value="NZ_JBHTCG010000002.1"/>
</dbReference>
<evidence type="ECO:0000313" key="3">
    <source>
        <dbReference type="Proteomes" id="UP001596496"/>
    </source>
</evidence>
<reference evidence="3" key="1">
    <citation type="journal article" date="2019" name="Int. J. Syst. Evol. Microbiol.">
        <title>The Global Catalogue of Microorganisms (GCM) 10K type strain sequencing project: providing services to taxonomists for standard genome sequencing and annotation.</title>
        <authorList>
            <consortium name="The Broad Institute Genomics Platform"/>
            <consortium name="The Broad Institute Genome Sequencing Center for Infectious Disease"/>
            <person name="Wu L."/>
            <person name="Ma J."/>
        </authorList>
    </citation>
    <scope>NUCLEOTIDE SEQUENCE [LARGE SCALE GENOMIC DNA]</scope>
    <source>
        <strain evidence="3">CECT 7649</strain>
    </source>
</reference>
<feature type="signal peptide" evidence="1">
    <location>
        <begin position="1"/>
        <end position="28"/>
    </location>
</feature>
<sequence length="345" mass="36117">MPYLLRPLTLLLSAALAMTCLPAPPARASAGAPEARPVPRVPAGTTAGYMVFDRTTRATTLAHNIHGRFRSASVVKILIALDHLQSRRPGQAIPAADQRLLRDMLRSSDDDAASEFWRRGGRRAIIDRMVRRLGLRDTEAPPASRPGFWGYTALSASDVVLTYRYLLDRADPKIRDLILGHLRHATRCASDDFDQYFGIPRAVPRPWAVKQGWSGYGATPAVRCSGARSTASATASGDALPATASGNASPVAAPGTAVPDAATGAASVAVAGVTGSTAAGATAVAPARPPVNLLRPVLHTTGLVGAGDRLIIVVLTLQPAGASYSGSAARLTTLARQVYLAGRPR</sequence>
<protein>
    <recommendedName>
        <fullName evidence="4">Serine hydrolase</fullName>
    </recommendedName>
</protein>
<comment type="caution">
    <text evidence="2">The sequence shown here is derived from an EMBL/GenBank/DDBJ whole genome shotgun (WGS) entry which is preliminary data.</text>
</comment>
<gene>
    <name evidence="2" type="ORF">ACFQSB_03155</name>
</gene>
<evidence type="ECO:0000313" key="2">
    <source>
        <dbReference type="EMBL" id="MFC7381190.1"/>
    </source>
</evidence>
<dbReference type="Proteomes" id="UP001596496">
    <property type="component" value="Unassembled WGS sequence"/>
</dbReference>
<dbReference type="Gene3D" id="3.40.710.10">
    <property type="entry name" value="DD-peptidase/beta-lactamase superfamily"/>
    <property type="match status" value="1"/>
</dbReference>
<keyword evidence="1" id="KW-0732">Signal</keyword>
<keyword evidence="3" id="KW-1185">Reference proteome</keyword>
<evidence type="ECO:0008006" key="4">
    <source>
        <dbReference type="Google" id="ProtNLM"/>
    </source>
</evidence>
<name>A0ABW2NYG2_9ACTN</name>
<proteinExistence type="predicted"/>
<dbReference type="EMBL" id="JBHTCG010000002">
    <property type="protein sequence ID" value="MFC7381190.1"/>
    <property type="molecule type" value="Genomic_DNA"/>
</dbReference>
<organism evidence="2 3">
    <name type="scientific">Sphaerisporangium rhizosphaerae</name>
    <dbReference type="NCBI Taxonomy" id="2269375"/>
    <lineage>
        <taxon>Bacteria</taxon>
        <taxon>Bacillati</taxon>
        <taxon>Actinomycetota</taxon>
        <taxon>Actinomycetes</taxon>
        <taxon>Streptosporangiales</taxon>
        <taxon>Streptosporangiaceae</taxon>
        <taxon>Sphaerisporangium</taxon>
    </lineage>
</organism>
<feature type="chain" id="PRO_5045614784" description="Serine hydrolase" evidence="1">
    <location>
        <begin position="29"/>
        <end position="345"/>
    </location>
</feature>
<accession>A0ABW2NYG2</accession>
<evidence type="ECO:0000256" key="1">
    <source>
        <dbReference type="SAM" id="SignalP"/>
    </source>
</evidence>
<dbReference type="InterPro" id="IPR012338">
    <property type="entry name" value="Beta-lactam/transpept-like"/>
</dbReference>
<dbReference type="SUPFAM" id="SSF56601">
    <property type="entry name" value="beta-lactamase/transpeptidase-like"/>
    <property type="match status" value="1"/>
</dbReference>